<dbReference type="OrthoDB" id="2727348at2759"/>
<dbReference type="Gene3D" id="2.60.270.50">
    <property type="match status" value="1"/>
</dbReference>
<dbReference type="GO" id="GO:0019836">
    <property type="term" value="P:symbiont-mediated hemolysis of host erythrocyte"/>
    <property type="evidence" value="ECO:0007669"/>
    <property type="project" value="InterPro"/>
</dbReference>
<comment type="similarity">
    <text evidence="1">Belongs to the aegerolysin family.</text>
</comment>
<dbReference type="Pfam" id="PF06355">
    <property type="entry name" value="Aegerolysin"/>
    <property type="match status" value="1"/>
</dbReference>
<reference evidence="2" key="1">
    <citation type="submission" date="2022-12" db="EMBL/GenBank/DDBJ databases">
        <authorList>
            <person name="Petersen C."/>
        </authorList>
    </citation>
    <scope>NUCLEOTIDE SEQUENCE</scope>
    <source>
        <strain evidence="2">IBT 29677</strain>
    </source>
</reference>
<dbReference type="GeneID" id="81370108"/>
<name>A0A9W9W0M5_9EURO</name>
<evidence type="ECO:0000256" key="1">
    <source>
        <dbReference type="ARBA" id="ARBA00010795"/>
    </source>
</evidence>
<proteinExistence type="inferred from homology"/>
<dbReference type="EMBL" id="JAPZBU010000007">
    <property type="protein sequence ID" value="KAJ5394704.1"/>
    <property type="molecule type" value="Genomic_DNA"/>
</dbReference>
<dbReference type="RefSeq" id="XP_056488389.1">
    <property type="nucleotide sequence ID" value="XM_056631128.1"/>
</dbReference>
<evidence type="ECO:0000313" key="2">
    <source>
        <dbReference type="EMBL" id="KAJ5394704.1"/>
    </source>
</evidence>
<sequence length="133" mass="15412">MASSLFQQHLHIQIQDDLKYDIRIEKSNFASGQFYNEDDKCDNLTSDDVDDMIIRHNGGIRMVCSMYGSQGRIDLVDDVKDIRICTSMQPGSSNEFENLTTMQVTRLKLARGTNLGLWEWFLLLSRRDFDHNC</sequence>
<dbReference type="AlphaFoldDB" id="A0A9W9W0M5"/>
<organism evidence="2 3">
    <name type="scientific">Penicillium cosmopolitanum</name>
    <dbReference type="NCBI Taxonomy" id="1131564"/>
    <lineage>
        <taxon>Eukaryota</taxon>
        <taxon>Fungi</taxon>
        <taxon>Dikarya</taxon>
        <taxon>Ascomycota</taxon>
        <taxon>Pezizomycotina</taxon>
        <taxon>Eurotiomycetes</taxon>
        <taxon>Eurotiomycetidae</taxon>
        <taxon>Eurotiales</taxon>
        <taxon>Aspergillaceae</taxon>
        <taxon>Penicillium</taxon>
    </lineage>
</organism>
<reference evidence="2" key="2">
    <citation type="journal article" date="2023" name="IMA Fungus">
        <title>Comparative genomic study of the Penicillium genus elucidates a diverse pangenome and 15 lateral gene transfer events.</title>
        <authorList>
            <person name="Petersen C."/>
            <person name="Sorensen T."/>
            <person name="Nielsen M.R."/>
            <person name="Sondergaard T.E."/>
            <person name="Sorensen J.L."/>
            <person name="Fitzpatrick D.A."/>
            <person name="Frisvad J.C."/>
            <person name="Nielsen K.L."/>
        </authorList>
    </citation>
    <scope>NUCLEOTIDE SEQUENCE</scope>
    <source>
        <strain evidence="2">IBT 29677</strain>
    </source>
</reference>
<gene>
    <name evidence="2" type="ORF">N7509_006491</name>
</gene>
<keyword evidence="3" id="KW-1185">Reference proteome</keyword>
<evidence type="ECO:0000313" key="3">
    <source>
        <dbReference type="Proteomes" id="UP001147747"/>
    </source>
</evidence>
<protein>
    <submittedName>
        <fullName evidence="2">Uncharacterized protein</fullName>
    </submittedName>
</protein>
<dbReference type="InterPro" id="IPR009413">
    <property type="entry name" value="Aegerolysin-typ"/>
</dbReference>
<comment type="caution">
    <text evidence="2">The sequence shown here is derived from an EMBL/GenBank/DDBJ whole genome shotgun (WGS) entry which is preliminary data.</text>
</comment>
<accession>A0A9W9W0M5</accession>
<dbReference type="Proteomes" id="UP001147747">
    <property type="component" value="Unassembled WGS sequence"/>
</dbReference>